<evidence type="ECO:0000313" key="3">
    <source>
        <dbReference type="Proteomes" id="UP000230069"/>
    </source>
</evidence>
<evidence type="ECO:0000313" key="2">
    <source>
        <dbReference type="EMBL" id="PIA56447.1"/>
    </source>
</evidence>
<accession>A0A2G5ELK5</accession>
<dbReference type="EMBL" id="KZ305024">
    <property type="protein sequence ID" value="PIA56447.1"/>
    <property type="molecule type" value="Genomic_DNA"/>
</dbReference>
<dbReference type="InterPro" id="IPR050942">
    <property type="entry name" value="F-box_BR-signaling"/>
</dbReference>
<dbReference type="PANTHER" id="PTHR44259">
    <property type="entry name" value="OS07G0183000 PROTEIN-RELATED"/>
    <property type="match status" value="1"/>
</dbReference>
<feature type="domain" description="KIB1-4 beta-propeller" evidence="1">
    <location>
        <begin position="82"/>
        <end position="351"/>
    </location>
</feature>
<dbReference type="FunCoup" id="A0A2G5ELK5">
    <property type="interactions" value="10"/>
</dbReference>
<organism evidence="2 3">
    <name type="scientific">Aquilegia coerulea</name>
    <name type="common">Rocky mountain columbine</name>
    <dbReference type="NCBI Taxonomy" id="218851"/>
    <lineage>
        <taxon>Eukaryota</taxon>
        <taxon>Viridiplantae</taxon>
        <taxon>Streptophyta</taxon>
        <taxon>Embryophyta</taxon>
        <taxon>Tracheophyta</taxon>
        <taxon>Spermatophyta</taxon>
        <taxon>Magnoliopsida</taxon>
        <taxon>Ranunculales</taxon>
        <taxon>Ranunculaceae</taxon>
        <taxon>Thalictroideae</taxon>
        <taxon>Aquilegia</taxon>
    </lineage>
</organism>
<reference evidence="2 3" key="1">
    <citation type="submission" date="2017-09" db="EMBL/GenBank/DDBJ databases">
        <title>WGS assembly of Aquilegia coerulea Goldsmith.</title>
        <authorList>
            <person name="Hodges S."/>
            <person name="Kramer E."/>
            <person name="Nordborg M."/>
            <person name="Tomkins J."/>
            <person name="Borevitz J."/>
            <person name="Derieg N."/>
            <person name="Yan J."/>
            <person name="Mihaltcheva S."/>
            <person name="Hayes R.D."/>
            <person name="Rokhsar D."/>
        </authorList>
    </citation>
    <scope>NUCLEOTIDE SEQUENCE [LARGE SCALE GENOMIC DNA]</scope>
    <source>
        <strain evidence="3">cv. Goldsmith</strain>
    </source>
</reference>
<dbReference type="Proteomes" id="UP000230069">
    <property type="component" value="Unassembled WGS sequence"/>
</dbReference>
<proteinExistence type="predicted"/>
<dbReference type="InterPro" id="IPR005174">
    <property type="entry name" value="KIB1-4_b-propeller"/>
</dbReference>
<gene>
    <name evidence="2" type="ORF">AQUCO_00700643v1</name>
</gene>
<protein>
    <recommendedName>
        <fullName evidence="1">KIB1-4 beta-propeller domain-containing protein</fullName>
    </recommendedName>
</protein>
<sequence length="379" mass="43998">MNQNPSPAKRRNVNWLELPDHVVSHISNKPIEIKDYIQFGSVCQPWRFIYTENRHQIPRQLPFLMITTENNFSDEKTRSLYNVVNKRILNFKVRVHQDRIIVGSSHGWLVTFFRENRRFISLLNPFLSVNNEIRLPYVKSKNEVDFDILAKVVLSKNPTSNPNDYIAMAILGPSHCQLAYFKPGDKVWTHLPDKYCLMSDALYYKDQFYCVNQMGKVFTFDLNDDHNPRITTVSPYMDISSIGKYFLVESSGELLLVCRLSRLEVIATNSHLVTEYYYGGFHVFKLDSVGFRWIKVDDLEGRALFVGGNASISVLASDFPGCKPNSVYLNDDYYEKTEQDGIRPHDIAVYNLVDDTIERHSPISSKHRIQRTIWIEPTL</sequence>
<dbReference type="Pfam" id="PF03478">
    <property type="entry name" value="Beta-prop_KIB1-4"/>
    <property type="match status" value="1"/>
</dbReference>
<name>A0A2G5ELK5_AQUCA</name>
<keyword evidence="3" id="KW-1185">Reference proteome</keyword>
<dbReference type="InParanoid" id="A0A2G5ELK5"/>
<evidence type="ECO:0000259" key="1">
    <source>
        <dbReference type="Pfam" id="PF03478"/>
    </source>
</evidence>
<dbReference type="OrthoDB" id="1519185at2759"/>
<dbReference type="PANTHER" id="PTHR44259:SF107">
    <property type="entry name" value="F-BOX PROTEIN SKIP23-LIKE"/>
    <property type="match status" value="1"/>
</dbReference>
<dbReference type="AlphaFoldDB" id="A0A2G5ELK5"/>
<dbReference type="STRING" id="218851.A0A2G5ELK5"/>